<dbReference type="EMBL" id="CP043316">
    <property type="protein sequence ID" value="QEK38394.1"/>
    <property type="molecule type" value="Genomic_DNA"/>
</dbReference>
<dbReference type="AlphaFoldDB" id="A0A5C0UH71"/>
<organism evidence="2 3">
    <name type="scientific">Candidatus Cytomitobacter primus</name>
    <dbReference type="NCBI Taxonomy" id="2066024"/>
    <lineage>
        <taxon>Bacteria</taxon>
        <taxon>Pseudomonadati</taxon>
        <taxon>Pseudomonadota</taxon>
        <taxon>Alphaproteobacteria</taxon>
        <taxon>Holosporales</taxon>
        <taxon>Holosporaceae</taxon>
        <taxon>Candidatus Cytomitobacter</taxon>
    </lineage>
</organism>
<dbReference type="PANTHER" id="PTHR33823:SF4">
    <property type="entry name" value="GENERAL STRESS PROTEIN 16O"/>
    <property type="match status" value="1"/>
</dbReference>
<keyword evidence="3" id="KW-1185">Reference proteome</keyword>
<dbReference type="SUPFAM" id="SSF109635">
    <property type="entry name" value="DnaK suppressor protein DksA, alpha-hairpin domain"/>
    <property type="match status" value="1"/>
</dbReference>
<proteinExistence type="predicted"/>
<name>A0A5C0UH71_9PROT</name>
<dbReference type="RefSeq" id="WP_148971510.1">
    <property type="nucleotide sequence ID" value="NZ_CP043316.1"/>
</dbReference>
<dbReference type="InterPro" id="IPR037187">
    <property type="entry name" value="DnaK_N"/>
</dbReference>
<evidence type="ECO:0000313" key="3">
    <source>
        <dbReference type="Proteomes" id="UP000325004"/>
    </source>
</evidence>
<dbReference type="PROSITE" id="PS51128">
    <property type="entry name" value="ZF_DKSA_2"/>
    <property type="match status" value="1"/>
</dbReference>
<dbReference type="KEGG" id="cpri:FZC34_00465"/>
<sequence length="125" mass="14569">MNKLDKKTILAFKVKLEKMKHELTIEIQQNASQYYKERSSEELEHITNSLNDEIFIAEQNKKAEMLKQIQFALLRIKNGVYGICPKTGELINIARLKANPTALCNIKSQPNQEKNFTYSRHFNNI</sequence>
<reference evidence="2 3" key="1">
    <citation type="submission" date="2019-08" db="EMBL/GenBank/DDBJ databases">
        <title>Highly reduced genomes of protist endosymbionts show evolutionary convergence.</title>
        <authorList>
            <person name="George E."/>
            <person name="Husnik F."/>
            <person name="Tashyreva D."/>
            <person name="Prokopchuk G."/>
            <person name="Horak A."/>
            <person name="Kwong W.K."/>
            <person name="Lukes J."/>
            <person name="Keeling P.J."/>
        </authorList>
    </citation>
    <scope>NUCLEOTIDE SEQUENCE [LARGE SCALE GENOMIC DNA]</scope>
    <source>
        <strain evidence="2">1604LC</strain>
    </source>
</reference>
<gene>
    <name evidence="2" type="ORF">FZC34_00465</name>
</gene>
<dbReference type="Proteomes" id="UP000325004">
    <property type="component" value="Chromosome"/>
</dbReference>
<evidence type="ECO:0000256" key="1">
    <source>
        <dbReference type="PROSITE-ProRule" id="PRU00510"/>
    </source>
</evidence>
<evidence type="ECO:0000313" key="2">
    <source>
        <dbReference type="EMBL" id="QEK38394.1"/>
    </source>
</evidence>
<protein>
    <submittedName>
        <fullName evidence="2">TraR/DksA family transcriptional regulator</fullName>
    </submittedName>
</protein>
<dbReference type="PANTHER" id="PTHR33823">
    <property type="entry name" value="RNA POLYMERASE-BINDING TRANSCRIPTION FACTOR DKSA-RELATED"/>
    <property type="match status" value="1"/>
</dbReference>
<accession>A0A5C0UH71</accession>
<comment type="caution">
    <text evidence="1">Lacks conserved residue(s) required for the propagation of feature annotation.</text>
</comment>
<dbReference type="Gene3D" id="1.20.120.910">
    <property type="entry name" value="DksA, coiled-coil domain"/>
    <property type="match status" value="1"/>
</dbReference>
<dbReference type="OrthoDB" id="9803742at2"/>